<evidence type="ECO:0000256" key="3">
    <source>
        <dbReference type="ARBA" id="ARBA00022490"/>
    </source>
</evidence>
<dbReference type="Pfam" id="PF02017">
    <property type="entry name" value="CIDE-N"/>
    <property type="match status" value="1"/>
</dbReference>
<comment type="function">
    <text evidence="8">Nuclease that induces DNA fragmentation and chromatin condensation during apoptosis. Degrades naked DNA and induces apoptotic morphology.</text>
</comment>
<evidence type="ECO:0000256" key="1">
    <source>
        <dbReference type="ARBA" id="ARBA00004123"/>
    </source>
</evidence>
<accession>A0A2K5Y9Y0</accession>
<evidence type="ECO:0000256" key="7">
    <source>
        <dbReference type="ARBA" id="ARBA00023242"/>
    </source>
</evidence>
<keyword evidence="16" id="KW-1185">Reference proteome</keyword>
<keyword evidence="7" id="KW-0539">Nucleus</keyword>
<dbReference type="PROSITE" id="PS51135">
    <property type="entry name" value="CIDE_N"/>
    <property type="match status" value="1"/>
</dbReference>
<reference evidence="15" key="2">
    <citation type="submission" date="2025-09" db="UniProtKB">
        <authorList>
            <consortium name="Ensembl"/>
        </authorList>
    </citation>
    <scope>IDENTIFICATION</scope>
</reference>
<evidence type="ECO:0000256" key="8">
    <source>
        <dbReference type="ARBA" id="ARBA00053660"/>
    </source>
</evidence>
<evidence type="ECO:0000256" key="11">
    <source>
        <dbReference type="ARBA" id="ARBA00077996"/>
    </source>
</evidence>
<dbReference type="SUPFAM" id="SSF54277">
    <property type="entry name" value="CAD &amp; PB1 domains"/>
    <property type="match status" value="1"/>
</dbReference>
<dbReference type="InterPro" id="IPR039729">
    <property type="entry name" value="DFF40"/>
</dbReference>
<dbReference type="GO" id="GO:0005634">
    <property type="term" value="C:nucleus"/>
    <property type="evidence" value="ECO:0007669"/>
    <property type="project" value="UniProtKB-SubCell"/>
</dbReference>
<dbReference type="SUPFAM" id="SSF54060">
    <property type="entry name" value="His-Me finger endonucleases"/>
    <property type="match status" value="1"/>
</dbReference>
<evidence type="ECO:0000256" key="2">
    <source>
        <dbReference type="ARBA" id="ARBA00004496"/>
    </source>
</evidence>
<dbReference type="GO" id="GO:0005737">
    <property type="term" value="C:cytoplasm"/>
    <property type="evidence" value="ECO:0007669"/>
    <property type="project" value="UniProtKB-SubCell"/>
</dbReference>
<sequence>MPALQSTPGVDPSSQGHDQLEQLASRCHSLQGLEALRTSAVLQKPKTVTLWALCSQRKFGVVGRSCREVLRKGCLRFQLPEHGSRLCLYEDGMELTEDYFPSVLDNAELLLLTSGQAWQGYVSDIGRFLSAFREPHAWLIQAARQLLCDEQALQRQRLLADLLYNISQNITADTQAEDPLWFEGLESQFWNKSGYLRYSCEKVSSCSSMVGAEVQEEFLQVLRSICQKLQSVQCNGIYFDRGFSCQSPFDMDGCFNRESRILNVPSFLHWEYFYGLLFTSENLKLVHIVCHKKTIQDQIYKSETRLKRKWPVRKCQ</sequence>
<feature type="domain" description="CIDE-N" evidence="14">
    <location>
        <begin position="44"/>
        <end position="120"/>
    </location>
</feature>
<reference evidence="15" key="1">
    <citation type="submission" date="2025-08" db="UniProtKB">
        <authorList>
            <consortium name="Ensembl"/>
        </authorList>
    </citation>
    <scope>IDENTIFICATION</scope>
</reference>
<organism evidence="15 16">
    <name type="scientific">Mandrillus leucophaeus</name>
    <name type="common">Drill</name>
    <name type="synonym">Papio leucophaeus</name>
    <dbReference type="NCBI Taxonomy" id="9568"/>
    <lineage>
        <taxon>Eukaryota</taxon>
        <taxon>Metazoa</taxon>
        <taxon>Chordata</taxon>
        <taxon>Craniata</taxon>
        <taxon>Vertebrata</taxon>
        <taxon>Euteleostomi</taxon>
        <taxon>Mammalia</taxon>
        <taxon>Eutheria</taxon>
        <taxon>Euarchontoglires</taxon>
        <taxon>Primates</taxon>
        <taxon>Haplorrhini</taxon>
        <taxon>Catarrhini</taxon>
        <taxon>Cercopithecidae</taxon>
        <taxon>Cercopithecinae</taxon>
        <taxon>Mandrillus</taxon>
    </lineage>
</organism>
<dbReference type="InterPro" id="IPR003508">
    <property type="entry name" value="CIDE-N_dom"/>
</dbReference>
<evidence type="ECO:0000259" key="14">
    <source>
        <dbReference type="PROSITE" id="PS51135"/>
    </source>
</evidence>
<evidence type="ECO:0000256" key="4">
    <source>
        <dbReference type="ARBA" id="ARBA00022703"/>
    </source>
</evidence>
<proteinExistence type="predicted"/>
<dbReference type="PANTHER" id="PTHR13067:SF2">
    <property type="entry name" value="CASPASE-ACTIVATED DNASE"/>
    <property type="match status" value="1"/>
</dbReference>
<dbReference type="GO" id="GO:0016787">
    <property type="term" value="F:hydrolase activity"/>
    <property type="evidence" value="ECO:0007669"/>
    <property type="project" value="UniProtKB-KW"/>
</dbReference>
<dbReference type="GO" id="GO:0004520">
    <property type="term" value="F:DNA endonuclease activity"/>
    <property type="evidence" value="ECO:0007669"/>
    <property type="project" value="InterPro"/>
</dbReference>
<dbReference type="InterPro" id="IPR015311">
    <property type="entry name" value="DFF40_C"/>
</dbReference>
<dbReference type="GeneTree" id="ENSGT00390000014490"/>
<keyword evidence="3" id="KW-0963">Cytoplasm</keyword>
<dbReference type="FunFam" id="3.10.20.10:FF:000006">
    <property type="entry name" value="DNA fragmentation factor subunit beta"/>
    <property type="match status" value="1"/>
</dbReference>
<protein>
    <recommendedName>
        <fullName evidence="10">DNA fragmentation factor subunit beta</fullName>
    </recommendedName>
    <alternativeName>
        <fullName evidence="12">Caspase-activated deoxyribonuclease</fullName>
    </alternativeName>
    <alternativeName>
        <fullName evidence="11">DNA fragmentation factor 40 kDa subunit</fullName>
    </alternativeName>
</protein>
<dbReference type="Gene3D" id="3.10.20.10">
    <property type="match status" value="1"/>
</dbReference>
<dbReference type="Gene3D" id="6.10.140.170">
    <property type="match status" value="1"/>
</dbReference>
<comment type="subcellular location">
    <subcellularLocation>
        <location evidence="2">Cytoplasm</location>
    </subcellularLocation>
    <subcellularLocation>
        <location evidence="1">Nucleus</location>
    </subcellularLocation>
</comment>
<evidence type="ECO:0000256" key="5">
    <source>
        <dbReference type="ARBA" id="ARBA00022722"/>
    </source>
</evidence>
<keyword evidence="5" id="KW-0540">Nuclease</keyword>
<comment type="subunit">
    <text evidence="9">Heterodimer of DFFA and DFFB. Interacts with H1-1.</text>
</comment>
<evidence type="ECO:0000256" key="10">
    <source>
        <dbReference type="ARBA" id="ARBA00069517"/>
    </source>
</evidence>
<dbReference type="PANTHER" id="PTHR13067">
    <property type="entry name" value="CASPASE-ACTIVATED DNASE"/>
    <property type="match status" value="1"/>
</dbReference>
<evidence type="ECO:0000256" key="12">
    <source>
        <dbReference type="ARBA" id="ARBA00081521"/>
    </source>
</evidence>
<dbReference type="AlphaFoldDB" id="A0A2K5Y9Y0"/>
<dbReference type="Pfam" id="PF09230">
    <property type="entry name" value="DFF40"/>
    <property type="match status" value="2"/>
</dbReference>
<dbReference type="InterPro" id="IPR044925">
    <property type="entry name" value="His-Me_finger_sf"/>
</dbReference>
<name>A0A2K5Y9Y0_MANLE</name>
<keyword evidence="4 13" id="KW-0053">Apoptosis</keyword>
<evidence type="ECO:0000256" key="13">
    <source>
        <dbReference type="PROSITE-ProRule" id="PRU00447"/>
    </source>
</evidence>
<dbReference type="SMART" id="SM00266">
    <property type="entry name" value="CAD"/>
    <property type="match status" value="1"/>
</dbReference>
<evidence type="ECO:0000313" key="15">
    <source>
        <dbReference type="Ensembl" id="ENSMLEP00000012358.1"/>
    </source>
</evidence>
<evidence type="ECO:0000256" key="9">
    <source>
        <dbReference type="ARBA" id="ARBA00064007"/>
    </source>
</evidence>
<evidence type="ECO:0000313" key="16">
    <source>
        <dbReference type="Proteomes" id="UP000233140"/>
    </source>
</evidence>
<keyword evidence="6" id="KW-0378">Hydrolase</keyword>
<dbReference type="Ensembl" id="ENSMLET00000035787.1">
    <property type="protein sequence ID" value="ENSMLEP00000012358.1"/>
    <property type="gene ID" value="ENSMLEG00000030362.1"/>
</dbReference>
<dbReference type="STRING" id="9568.ENSMLEP00000012358"/>
<dbReference type="Proteomes" id="UP000233140">
    <property type="component" value="Unassembled WGS sequence"/>
</dbReference>
<dbReference type="OMA" id="KAEHVEW"/>
<evidence type="ECO:0000256" key="6">
    <source>
        <dbReference type="ARBA" id="ARBA00022801"/>
    </source>
</evidence>
<dbReference type="GO" id="GO:0006309">
    <property type="term" value="P:apoptotic DNA fragmentation"/>
    <property type="evidence" value="ECO:0007669"/>
    <property type="project" value="InterPro"/>
</dbReference>